<dbReference type="InterPro" id="IPR036237">
    <property type="entry name" value="Xyl_isomerase-like_sf"/>
</dbReference>
<dbReference type="AlphaFoldDB" id="A0A0R1RSG3"/>
<dbReference type="EMBL" id="AZFF01000005">
    <property type="protein sequence ID" value="KRL56088.1"/>
    <property type="molecule type" value="Genomic_DNA"/>
</dbReference>
<evidence type="ECO:0000313" key="2">
    <source>
        <dbReference type="Proteomes" id="UP000051999"/>
    </source>
</evidence>
<dbReference type="SUPFAM" id="SSF51658">
    <property type="entry name" value="Xylose isomerase-like"/>
    <property type="match status" value="1"/>
</dbReference>
<gene>
    <name evidence="1" type="ORF">FD35_GL002127</name>
</gene>
<sequence>MVAVLAMKGAVMMCSYVINTIAFKDKLKKGISQADIIEESKKMGFDVIEVRSEFLNGRPEELERIKKVSERKNIGVFYSVNDVLYKNGQLNSKLPHYVKQMHQMGASNIKLNLGKCGYLNSAGLVRLLDGTFSLKIENNQTLAESDLVATQRFFRLIEGAAIPHISYCFDIANWSWLSATANEAAVALANVTDYVHLKNEMLIDQRRQVTDSLEKGDLDWRSLIKLLPMARYLGFEYASTPEVIAEDLEKVKSFLSSK</sequence>
<accession>A0A0R1RSG3</accession>
<protein>
    <recommendedName>
        <fullName evidence="3">Xylose isomerase-like TIM barrel domain-containing protein</fullName>
    </recommendedName>
</protein>
<dbReference type="eggNOG" id="COG1082">
    <property type="taxonomic scope" value="Bacteria"/>
</dbReference>
<dbReference type="STRING" id="1114972.FD35_GL002127"/>
<keyword evidence="2" id="KW-1185">Reference proteome</keyword>
<dbReference type="Gene3D" id="3.20.20.150">
    <property type="entry name" value="Divalent-metal-dependent TIM barrel enzymes"/>
    <property type="match status" value="1"/>
</dbReference>
<dbReference type="PATRIC" id="fig|1114972.6.peg.2174"/>
<name>A0A0R1RSG3_9LACO</name>
<dbReference type="Proteomes" id="UP000051999">
    <property type="component" value="Unassembled WGS sequence"/>
</dbReference>
<comment type="caution">
    <text evidence="1">The sequence shown here is derived from an EMBL/GenBank/DDBJ whole genome shotgun (WGS) entry which is preliminary data.</text>
</comment>
<evidence type="ECO:0008006" key="3">
    <source>
        <dbReference type="Google" id="ProtNLM"/>
    </source>
</evidence>
<reference evidence="1 2" key="1">
    <citation type="journal article" date="2015" name="Genome Announc.">
        <title>Expanding the biotechnology potential of lactobacilli through comparative genomics of 213 strains and associated genera.</title>
        <authorList>
            <person name="Sun Z."/>
            <person name="Harris H.M."/>
            <person name="McCann A."/>
            <person name="Guo C."/>
            <person name="Argimon S."/>
            <person name="Zhang W."/>
            <person name="Yang X."/>
            <person name="Jeffery I.B."/>
            <person name="Cooney J.C."/>
            <person name="Kagawa T.F."/>
            <person name="Liu W."/>
            <person name="Song Y."/>
            <person name="Salvetti E."/>
            <person name="Wrobel A."/>
            <person name="Rasinkangas P."/>
            <person name="Parkhill J."/>
            <person name="Rea M.C."/>
            <person name="O'Sullivan O."/>
            <person name="Ritari J."/>
            <person name="Douillard F.P."/>
            <person name="Paul Ross R."/>
            <person name="Yang R."/>
            <person name="Briner A.E."/>
            <person name="Felis G.E."/>
            <person name="de Vos W.M."/>
            <person name="Barrangou R."/>
            <person name="Klaenhammer T.R."/>
            <person name="Caufield P.W."/>
            <person name="Cui Y."/>
            <person name="Zhang H."/>
            <person name="O'Toole P.W."/>
        </authorList>
    </citation>
    <scope>NUCLEOTIDE SEQUENCE [LARGE SCALE GENOMIC DNA]</scope>
    <source>
        <strain evidence="1 2">DSM 15814</strain>
    </source>
</reference>
<proteinExistence type="predicted"/>
<organism evidence="1 2">
    <name type="scientific">Furfurilactobacillus rossiae DSM 15814</name>
    <dbReference type="NCBI Taxonomy" id="1114972"/>
    <lineage>
        <taxon>Bacteria</taxon>
        <taxon>Bacillati</taxon>
        <taxon>Bacillota</taxon>
        <taxon>Bacilli</taxon>
        <taxon>Lactobacillales</taxon>
        <taxon>Lactobacillaceae</taxon>
        <taxon>Furfurilactobacillus</taxon>
    </lineage>
</organism>
<evidence type="ECO:0000313" key="1">
    <source>
        <dbReference type="EMBL" id="KRL56088.1"/>
    </source>
</evidence>